<feature type="domain" description="SAF" evidence="2">
    <location>
        <begin position="46"/>
        <end position="107"/>
    </location>
</feature>
<proteinExistence type="predicted"/>
<accession>A0A2W2CE48</accession>
<dbReference type="InterPro" id="IPR017592">
    <property type="entry name" value="Pilus_assmbl_Flp-typ_CpaB"/>
</dbReference>
<gene>
    <name evidence="3" type="primary">cpaB</name>
    <name evidence="3" type="ORF">C1I92_10720</name>
</gene>
<dbReference type="InterPro" id="IPR013974">
    <property type="entry name" value="SAF"/>
</dbReference>
<feature type="signal peptide" evidence="1">
    <location>
        <begin position="1"/>
        <end position="37"/>
    </location>
</feature>
<dbReference type="Pfam" id="PF08666">
    <property type="entry name" value="SAF"/>
    <property type="match status" value="1"/>
</dbReference>
<dbReference type="AlphaFoldDB" id="A0A2W2CE48"/>
<dbReference type="SMART" id="SM00858">
    <property type="entry name" value="SAF"/>
    <property type="match status" value="1"/>
</dbReference>
<feature type="chain" id="PRO_5038581162" evidence="1">
    <location>
        <begin position="38"/>
        <end position="208"/>
    </location>
</feature>
<sequence>MDDLRSALQRLLRTAGWHRRLLAAGLAAAAVAFAIQAASPAPPRTVDVVVAARDLPGGVVLADDQVTMAAFPPGAVPDGVVERSQALGALLAAPVRAGEPITDRRLLGPGLLAGWGTDVVAAPVRVADAGAVGLLRPGDRIDLLATSVDGAGGTDVVAAGVPVLAVPSAGEAMLAEGALVLVAATPDQAAGLAAAAVTSRLSFTVGVS</sequence>
<reference evidence="3 4" key="1">
    <citation type="submission" date="2018-01" db="EMBL/GenBank/DDBJ databases">
        <title>Draft genome sequence of Jiangella sp. GTF31.</title>
        <authorList>
            <person name="Sahin N."/>
            <person name="Ay H."/>
            <person name="Saygin H."/>
        </authorList>
    </citation>
    <scope>NUCLEOTIDE SEQUENCE [LARGE SCALE GENOMIC DNA]</scope>
    <source>
        <strain evidence="3 4">GTF31</strain>
    </source>
</reference>
<evidence type="ECO:0000256" key="1">
    <source>
        <dbReference type="SAM" id="SignalP"/>
    </source>
</evidence>
<evidence type="ECO:0000259" key="2">
    <source>
        <dbReference type="SMART" id="SM00858"/>
    </source>
</evidence>
<organism evidence="3 4">
    <name type="scientific">Jiangella anatolica</name>
    <dbReference type="NCBI Taxonomy" id="2670374"/>
    <lineage>
        <taxon>Bacteria</taxon>
        <taxon>Bacillati</taxon>
        <taxon>Actinomycetota</taxon>
        <taxon>Actinomycetes</taxon>
        <taxon>Jiangellales</taxon>
        <taxon>Jiangellaceae</taxon>
        <taxon>Jiangella</taxon>
    </lineage>
</organism>
<evidence type="ECO:0000313" key="3">
    <source>
        <dbReference type="EMBL" id="PZF83926.1"/>
    </source>
</evidence>
<dbReference type="Proteomes" id="UP000248764">
    <property type="component" value="Unassembled WGS sequence"/>
</dbReference>
<dbReference type="EMBL" id="POTW01000020">
    <property type="protein sequence ID" value="PZF83926.1"/>
    <property type="molecule type" value="Genomic_DNA"/>
</dbReference>
<comment type="caution">
    <text evidence="3">The sequence shown here is derived from an EMBL/GenBank/DDBJ whole genome shotgun (WGS) entry which is preliminary data.</text>
</comment>
<evidence type="ECO:0000313" key="4">
    <source>
        <dbReference type="Proteomes" id="UP000248764"/>
    </source>
</evidence>
<dbReference type="RefSeq" id="WP_111254655.1">
    <property type="nucleotide sequence ID" value="NZ_POTW01000020.1"/>
</dbReference>
<keyword evidence="4" id="KW-1185">Reference proteome</keyword>
<dbReference type="NCBIfam" id="TIGR03177">
    <property type="entry name" value="pilus_cpaB"/>
    <property type="match status" value="1"/>
</dbReference>
<name>A0A2W2CE48_9ACTN</name>
<protein>
    <submittedName>
        <fullName evidence="3">Flp pilus assembly protein CpaB</fullName>
    </submittedName>
</protein>
<keyword evidence="1" id="KW-0732">Signal</keyword>
<dbReference type="CDD" id="cd11614">
    <property type="entry name" value="SAF_CpaB_FlgA_like"/>
    <property type="match status" value="1"/>
</dbReference>